<proteinExistence type="inferred from homology"/>
<evidence type="ECO:0000256" key="9">
    <source>
        <dbReference type="SAM" id="MobiDB-lite"/>
    </source>
</evidence>
<dbReference type="InterPro" id="IPR028359">
    <property type="entry name" value="UDP_ManNAc/GlcNAc_DH"/>
</dbReference>
<dbReference type="InterPro" id="IPR036291">
    <property type="entry name" value="NAD(P)-bd_dom_sf"/>
</dbReference>
<dbReference type="EC" id="1.1.1.336" evidence="2"/>
<dbReference type="GO" id="GO:0051287">
    <property type="term" value="F:NAD binding"/>
    <property type="evidence" value="ECO:0007669"/>
    <property type="project" value="InterPro"/>
</dbReference>
<evidence type="ECO:0000256" key="7">
    <source>
        <dbReference type="ARBA" id="ARBA00049130"/>
    </source>
</evidence>
<evidence type="ECO:0000256" key="3">
    <source>
        <dbReference type="ARBA" id="ARBA00016796"/>
    </source>
</evidence>
<evidence type="ECO:0000256" key="4">
    <source>
        <dbReference type="ARBA" id="ARBA00023002"/>
    </source>
</evidence>
<protein>
    <recommendedName>
        <fullName evidence="3">UDP-N-acetyl-D-mannosamine dehydrogenase</fullName>
        <ecNumber evidence="2">1.1.1.336</ecNumber>
    </recommendedName>
    <alternativeName>
        <fullName evidence="6">UDP-ManNAc 6-dehydrogenase</fullName>
    </alternativeName>
</protein>
<evidence type="ECO:0000313" key="12">
    <source>
        <dbReference type="Proteomes" id="UP001154061"/>
    </source>
</evidence>
<dbReference type="Pfam" id="PF03720">
    <property type="entry name" value="UDPG_MGDP_dh_C"/>
    <property type="match status" value="1"/>
</dbReference>
<dbReference type="PIRSF" id="PIRSF500136">
    <property type="entry name" value="UDP_ManNAc_DH"/>
    <property type="match status" value="1"/>
</dbReference>
<accession>A0A9Q4Q0B9</accession>
<evidence type="ECO:0000256" key="8">
    <source>
        <dbReference type="PIRNR" id="PIRNR000124"/>
    </source>
</evidence>
<dbReference type="SUPFAM" id="SSF48179">
    <property type="entry name" value="6-phosphogluconate dehydrogenase C-terminal domain-like"/>
    <property type="match status" value="1"/>
</dbReference>
<evidence type="ECO:0000313" key="11">
    <source>
        <dbReference type="EMBL" id="MDF9743986.1"/>
    </source>
</evidence>
<feature type="region of interest" description="Disordered" evidence="9">
    <location>
        <begin position="447"/>
        <end position="472"/>
    </location>
</feature>
<evidence type="ECO:0000256" key="6">
    <source>
        <dbReference type="ARBA" id="ARBA00030172"/>
    </source>
</evidence>
<dbReference type="SUPFAM" id="SSF52413">
    <property type="entry name" value="UDP-glucose/GDP-mannose dehydrogenase C-terminal domain"/>
    <property type="match status" value="1"/>
</dbReference>
<organism evidence="11 12">
    <name type="scientific">Natrinema salsiterrestre</name>
    <dbReference type="NCBI Taxonomy" id="2950540"/>
    <lineage>
        <taxon>Archaea</taxon>
        <taxon>Methanobacteriati</taxon>
        <taxon>Methanobacteriota</taxon>
        <taxon>Stenosarchaea group</taxon>
        <taxon>Halobacteria</taxon>
        <taxon>Halobacteriales</taxon>
        <taxon>Natrialbaceae</taxon>
        <taxon>Natrinema</taxon>
    </lineage>
</organism>
<keyword evidence="5" id="KW-0520">NAD</keyword>
<dbReference type="Pfam" id="PF00984">
    <property type="entry name" value="UDPG_MGDP_dh"/>
    <property type="match status" value="1"/>
</dbReference>
<evidence type="ECO:0000256" key="2">
    <source>
        <dbReference type="ARBA" id="ARBA00012935"/>
    </source>
</evidence>
<dbReference type="SMART" id="SM00984">
    <property type="entry name" value="UDPG_MGDP_dh_C"/>
    <property type="match status" value="1"/>
</dbReference>
<feature type="compositionally biased region" description="Polar residues" evidence="9">
    <location>
        <begin position="459"/>
        <end position="472"/>
    </location>
</feature>
<dbReference type="InterPro" id="IPR008927">
    <property type="entry name" value="6-PGluconate_DH-like_C_sf"/>
</dbReference>
<dbReference type="NCBIfam" id="TIGR03026">
    <property type="entry name" value="NDP-sugDHase"/>
    <property type="match status" value="1"/>
</dbReference>
<dbReference type="InterPro" id="IPR014026">
    <property type="entry name" value="UDP-Glc/GDP-Man_DH_dimer"/>
</dbReference>
<keyword evidence="12" id="KW-1185">Reference proteome</keyword>
<dbReference type="GO" id="GO:0089714">
    <property type="term" value="F:UDP-N-acetyl-D-mannosamine dehydrogenase activity"/>
    <property type="evidence" value="ECO:0007669"/>
    <property type="project" value="UniProtKB-EC"/>
</dbReference>
<dbReference type="GO" id="GO:0000271">
    <property type="term" value="P:polysaccharide biosynthetic process"/>
    <property type="evidence" value="ECO:0007669"/>
    <property type="project" value="InterPro"/>
</dbReference>
<dbReference type="InterPro" id="IPR014027">
    <property type="entry name" value="UDP-Glc/GDP-Man_DH_C"/>
</dbReference>
<keyword evidence="4" id="KW-0560">Oxidoreductase</keyword>
<feature type="compositionally biased region" description="Basic and acidic residues" evidence="9">
    <location>
        <begin position="447"/>
        <end position="458"/>
    </location>
</feature>
<comment type="catalytic activity">
    <reaction evidence="7">
        <text>UDP-N-acetyl-alpha-D-mannosamine + 2 NAD(+) + H2O = UDP-N-acetyl-alpha-D-mannosaminouronate + 2 NADH + 3 H(+)</text>
        <dbReference type="Rhea" id="RHEA:25780"/>
        <dbReference type="ChEBI" id="CHEBI:15377"/>
        <dbReference type="ChEBI" id="CHEBI:15378"/>
        <dbReference type="ChEBI" id="CHEBI:57540"/>
        <dbReference type="ChEBI" id="CHEBI:57945"/>
        <dbReference type="ChEBI" id="CHEBI:68623"/>
        <dbReference type="ChEBI" id="CHEBI:70731"/>
        <dbReference type="EC" id="1.1.1.336"/>
    </reaction>
</comment>
<dbReference type="SUPFAM" id="SSF51735">
    <property type="entry name" value="NAD(P)-binding Rossmann-fold domains"/>
    <property type="match status" value="1"/>
</dbReference>
<dbReference type="InterPro" id="IPR036220">
    <property type="entry name" value="UDP-Glc/GDP-Man_DH_C_sf"/>
</dbReference>
<reference evidence="11" key="1">
    <citation type="submission" date="2022-06" db="EMBL/GenBank/DDBJ databases">
        <title>Natrinema sp. a new haloarchaeum isolate from saline soil.</title>
        <authorList>
            <person name="Strakova D."/>
            <person name="Galisteo C."/>
            <person name="Sanchez-Porro C."/>
            <person name="Ventosa A."/>
        </authorList>
    </citation>
    <scope>NUCLEOTIDE SEQUENCE</scope>
    <source>
        <strain evidence="11">S1CR25-10</strain>
    </source>
</reference>
<dbReference type="PANTHER" id="PTHR43491">
    <property type="entry name" value="UDP-N-ACETYL-D-MANNOSAMINE DEHYDROGENASE"/>
    <property type="match status" value="1"/>
</dbReference>
<dbReference type="PANTHER" id="PTHR43491:SF2">
    <property type="entry name" value="UDP-N-ACETYL-D-MANNOSAMINE DEHYDROGENASE"/>
    <property type="match status" value="1"/>
</dbReference>
<dbReference type="EMBL" id="JAMQOT010000001">
    <property type="protein sequence ID" value="MDF9743986.1"/>
    <property type="molecule type" value="Genomic_DNA"/>
</dbReference>
<evidence type="ECO:0000256" key="5">
    <source>
        <dbReference type="ARBA" id="ARBA00023027"/>
    </source>
</evidence>
<comment type="caution">
    <text evidence="11">The sequence shown here is derived from an EMBL/GenBank/DDBJ whole genome shotgun (WGS) entry which is preliminary data.</text>
</comment>
<comment type="similarity">
    <text evidence="1 8">Belongs to the UDP-glucose/GDP-mannose dehydrogenase family.</text>
</comment>
<dbReference type="Proteomes" id="UP001154061">
    <property type="component" value="Unassembled WGS sequence"/>
</dbReference>
<dbReference type="Pfam" id="PF03721">
    <property type="entry name" value="UDPG_MGDP_dh_N"/>
    <property type="match status" value="1"/>
</dbReference>
<dbReference type="Gene3D" id="3.40.50.720">
    <property type="entry name" value="NAD(P)-binding Rossmann-like Domain"/>
    <property type="match status" value="2"/>
</dbReference>
<name>A0A9Q4Q0B9_9EURY</name>
<evidence type="ECO:0000259" key="10">
    <source>
        <dbReference type="SMART" id="SM00984"/>
    </source>
</evidence>
<dbReference type="InterPro" id="IPR017476">
    <property type="entry name" value="UDP-Glc/GDP-Man"/>
</dbReference>
<dbReference type="AlphaFoldDB" id="A0A9Q4Q0B9"/>
<dbReference type="GO" id="GO:0016628">
    <property type="term" value="F:oxidoreductase activity, acting on the CH-CH group of donors, NAD or NADP as acceptor"/>
    <property type="evidence" value="ECO:0007669"/>
    <property type="project" value="InterPro"/>
</dbReference>
<gene>
    <name evidence="11" type="ORF">NDI89_00150</name>
</gene>
<evidence type="ECO:0000256" key="1">
    <source>
        <dbReference type="ARBA" id="ARBA00006601"/>
    </source>
</evidence>
<dbReference type="RefSeq" id="WP_277519431.1">
    <property type="nucleotide sequence ID" value="NZ_JAMQOT010000001.1"/>
</dbReference>
<sequence>MENREELEITETNEPSLSQVACIGLGFVGYHSAIAFCESGKAVVGIDIDDDHIRTVRNGTHPFETNGLREFLDRETCTLSTRVSDAADCDCYVISVPTPLDERDSPDLSALRDACQQVSTVLDDGDLVVLQSTVYPGCTRDELRPILERSGLEAGADFGLSHVPERYSPSDERSRRAPRVVGSIDEDWRAVTAAMYRDVTRSTVPVSSLEVAEAIKLVENIQRDVNIAVLNELTTVTDALGIDIWNVIEGAETKWNFHRYEPRLGVGGHCLPVDPHYFRTATDHLDEDLELVMTARDVNGSMPGYYGDRIAEYLASVDKPVSEATVAVLGLSYKPNVEDPRNSPSVTLIRHLRPNDIDVAAFDPQFQPNAEIEGIGIENGTDAVSTVRNADVTVVGTGHDDFQRLQPATLGDLMADDPLLVDVARLLDTDAVDDSDLVRLRDYLTTDRANSPRDDHNGETSAADANQGWNDE</sequence>
<feature type="domain" description="UDP-glucose/GDP-mannose dehydrogenase C-terminal" evidence="10">
    <location>
        <begin position="327"/>
        <end position="429"/>
    </location>
</feature>
<dbReference type="InterPro" id="IPR001732">
    <property type="entry name" value="UDP-Glc/GDP-Man_DH_N"/>
</dbReference>
<dbReference type="PIRSF" id="PIRSF000124">
    <property type="entry name" value="UDPglc_GDPman_dh"/>
    <property type="match status" value="1"/>
</dbReference>